<accession>A0A4Z2FBC9</accession>
<feature type="region of interest" description="Disordered" evidence="1">
    <location>
        <begin position="104"/>
        <end position="147"/>
    </location>
</feature>
<gene>
    <name evidence="2" type="ORF">EYF80_051761</name>
</gene>
<dbReference type="EMBL" id="SRLO01001409">
    <property type="protein sequence ID" value="TNN38073.1"/>
    <property type="molecule type" value="Genomic_DNA"/>
</dbReference>
<dbReference type="Proteomes" id="UP000314294">
    <property type="component" value="Unassembled WGS sequence"/>
</dbReference>
<dbReference type="AlphaFoldDB" id="A0A4Z2FBC9"/>
<protein>
    <submittedName>
        <fullName evidence="2">Uncharacterized protein</fullName>
    </submittedName>
</protein>
<comment type="caution">
    <text evidence="2">The sequence shown here is derived from an EMBL/GenBank/DDBJ whole genome shotgun (WGS) entry which is preliminary data.</text>
</comment>
<organism evidence="2 3">
    <name type="scientific">Liparis tanakae</name>
    <name type="common">Tanaka's snailfish</name>
    <dbReference type="NCBI Taxonomy" id="230148"/>
    <lineage>
        <taxon>Eukaryota</taxon>
        <taxon>Metazoa</taxon>
        <taxon>Chordata</taxon>
        <taxon>Craniata</taxon>
        <taxon>Vertebrata</taxon>
        <taxon>Euteleostomi</taxon>
        <taxon>Actinopterygii</taxon>
        <taxon>Neopterygii</taxon>
        <taxon>Teleostei</taxon>
        <taxon>Neoteleostei</taxon>
        <taxon>Acanthomorphata</taxon>
        <taxon>Eupercaria</taxon>
        <taxon>Perciformes</taxon>
        <taxon>Cottioidei</taxon>
        <taxon>Cottales</taxon>
        <taxon>Liparidae</taxon>
        <taxon>Liparis</taxon>
    </lineage>
</organism>
<evidence type="ECO:0000256" key="1">
    <source>
        <dbReference type="SAM" id="MobiDB-lite"/>
    </source>
</evidence>
<keyword evidence="3" id="KW-1185">Reference proteome</keyword>
<evidence type="ECO:0000313" key="3">
    <source>
        <dbReference type="Proteomes" id="UP000314294"/>
    </source>
</evidence>
<sequence length="147" mass="16512">MNCADGTSVTNAAPETPSISLCGQLLKCNGAAKPSICRAVPGLDYSLFSHQSVNASTTTLDYFPWMLRWREDCSESERWRKQIHTDKPDEICWWKKKKNHITHGRHCQKTQGDSHIGPKARSSARRPAWSGSNPVKDEPTALLFETN</sequence>
<name>A0A4Z2FBC9_9TELE</name>
<proteinExistence type="predicted"/>
<evidence type="ECO:0000313" key="2">
    <source>
        <dbReference type="EMBL" id="TNN38073.1"/>
    </source>
</evidence>
<reference evidence="2 3" key="1">
    <citation type="submission" date="2019-03" db="EMBL/GenBank/DDBJ databases">
        <title>First draft genome of Liparis tanakae, snailfish: a comprehensive survey of snailfish specific genes.</title>
        <authorList>
            <person name="Kim W."/>
            <person name="Song I."/>
            <person name="Jeong J.-H."/>
            <person name="Kim D."/>
            <person name="Kim S."/>
            <person name="Ryu S."/>
            <person name="Song J.Y."/>
            <person name="Lee S.K."/>
        </authorList>
    </citation>
    <scope>NUCLEOTIDE SEQUENCE [LARGE SCALE GENOMIC DNA]</scope>
    <source>
        <tissue evidence="2">Muscle</tissue>
    </source>
</reference>